<sequence>MLKVFIFKKRTLYIALAVLLTLILSIAIWMKMSGSDETFSETIKYAYKKVSPEQAKILIEKNEGVVILDVRDEKDYAHGHLPQATLITYRDLKRSLADFDREKIYMLYGENDRDSAKAAQIMANNGFPRVYILKGGIDKWPYEIE</sequence>
<dbReference type="PANTHER" id="PTHR43031">
    <property type="entry name" value="FAD-DEPENDENT OXIDOREDUCTASE"/>
    <property type="match status" value="1"/>
</dbReference>
<dbReference type="SMART" id="SM00450">
    <property type="entry name" value="RHOD"/>
    <property type="match status" value="1"/>
</dbReference>
<dbReference type="PANTHER" id="PTHR43031:SF16">
    <property type="entry name" value="OXIDOREDUCTASE"/>
    <property type="match status" value="1"/>
</dbReference>
<name>A0A140LEM6_9FIRM</name>
<dbReference type="Proteomes" id="UP000070456">
    <property type="component" value="Unassembled WGS sequence"/>
</dbReference>
<keyword evidence="1" id="KW-0812">Transmembrane</keyword>
<dbReference type="PROSITE" id="PS50206">
    <property type="entry name" value="RHODANESE_3"/>
    <property type="match status" value="1"/>
</dbReference>
<keyword evidence="3" id="KW-0808">Transferase</keyword>
<protein>
    <submittedName>
        <fullName evidence="3">Thiosulfate sulfurtransferase GlpE</fullName>
        <ecNumber evidence="3">2.8.1.1</ecNumber>
    </submittedName>
</protein>
<dbReference type="EMBL" id="LOEE01000002">
    <property type="protein sequence ID" value="KXG79001.1"/>
    <property type="molecule type" value="Genomic_DNA"/>
</dbReference>
<evidence type="ECO:0000313" key="4">
    <source>
        <dbReference type="Proteomes" id="UP000070456"/>
    </source>
</evidence>
<proteinExistence type="predicted"/>
<accession>A0A140LEM6</accession>
<dbReference type="GO" id="GO:0004792">
    <property type="term" value="F:thiosulfate-cyanide sulfurtransferase activity"/>
    <property type="evidence" value="ECO:0007669"/>
    <property type="project" value="UniProtKB-EC"/>
</dbReference>
<dbReference type="OrthoDB" id="9800872at2"/>
<dbReference type="Gene3D" id="3.40.250.10">
    <property type="entry name" value="Rhodanese-like domain"/>
    <property type="match status" value="1"/>
</dbReference>
<dbReference type="InterPro" id="IPR036873">
    <property type="entry name" value="Rhodanese-like_dom_sf"/>
</dbReference>
<feature type="transmembrane region" description="Helical" evidence="1">
    <location>
        <begin position="12"/>
        <end position="30"/>
    </location>
</feature>
<dbReference type="CDD" id="cd00158">
    <property type="entry name" value="RHOD"/>
    <property type="match status" value="1"/>
</dbReference>
<gene>
    <name evidence="3" type="primary">glpE</name>
    <name evidence="3" type="ORF">AN619_00310</name>
</gene>
<keyword evidence="4" id="KW-1185">Reference proteome</keyword>
<organism evidence="3 4">
    <name type="scientific">Thermotalea metallivorans</name>
    <dbReference type="NCBI Taxonomy" id="520762"/>
    <lineage>
        <taxon>Bacteria</taxon>
        <taxon>Bacillati</taxon>
        <taxon>Bacillota</taxon>
        <taxon>Clostridia</taxon>
        <taxon>Peptostreptococcales</taxon>
        <taxon>Thermotaleaceae</taxon>
        <taxon>Thermotalea</taxon>
    </lineage>
</organism>
<reference evidence="3 4" key="1">
    <citation type="submission" date="2015-12" db="EMBL/GenBank/DDBJ databases">
        <title>Draft genome sequence of the thermoanaerobe Thermotalea metallivorans, an isolate from the runoff channel of the Great Artesian Basin, Australia.</title>
        <authorList>
            <person name="Patel B.K."/>
        </authorList>
    </citation>
    <scope>NUCLEOTIDE SEQUENCE [LARGE SCALE GENOMIC DNA]</scope>
    <source>
        <strain evidence="3 4">B2-1</strain>
    </source>
</reference>
<evidence type="ECO:0000256" key="1">
    <source>
        <dbReference type="SAM" id="Phobius"/>
    </source>
</evidence>
<dbReference type="STRING" id="520762.AN619_00310"/>
<keyword evidence="1" id="KW-1133">Transmembrane helix</keyword>
<dbReference type="SUPFAM" id="SSF52821">
    <property type="entry name" value="Rhodanese/Cell cycle control phosphatase"/>
    <property type="match status" value="1"/>
</dbReference>
<comment type="caution">
    <text evidence="3">The sequence shown here is derived from an EMBL/GenBank/DDBJ whole genome shotgun (WGS) entry which is preliminary data.</text>
</comment>
<dbReference type="Pfam" id="PF00581">
    <property type="entry name" value="Rhodanese"/>
    <property type="match status" value="1"/>
</dbReference>
<keyword evidence="1" id="KW-0472">Membrane</keyword>
<dbReference type="RefSeq" id="WP_068553864.1">
    <property type="nucleotide sequence ID" value="NZ_LOEE01000002.1"/>
</dbReference>
<feature type="domain" description="Rhodanese" evidence="2">
    <location>
        <begin position="61"/>
        <end position="145"/>
    </location>
</feature>
<dbReference type="EC" id="2.8.1.1" evidence="3"/>
<dbReference type="InterPro" id="IPR001763">
    <property type="entry name" value="Rhodanese-like_dom"/>
</dbReference>
<dbReference type="InterPro" id="IPR050229">
    <property type="entry name" value="GlpE_sulfurtransferase"/>
</dbReference>
<evidence type="ECO:0000313" key="3">
    <source>
        <dbReference type="EMBL" id="KXG79001.1"/>
    </source>
</evidence>
<evidence type="ECO:0000259" key="2">
    <source>
        <dbReference type="PROSITE" id="PS50206"/>
    </source>
</evidence>
<dbReference type="AlphaFoldDB" id="A0A140LEM6"/>